<dbReference type="PANTHER" id="PTHR43523:SF6">
    <property type="entry name" value="GLYCOGEN BIOSYNTHESIS PROTEIN GLGD"/>
    <property type="match status" value="1"/>
</dbReference>
<keyword evidence="5" id="KW-0808">Transferase</keyword>
<dbReference type="InterPro" id="IPR029044">
    <property type="entry name" value="Nucleotide-diphossugar_trans"/>
</dbReference>
<gene>
    <name evidence="5" type="ORF">SAMN04487834_103025</name>
</gene>
<comment type="similarity">
    <text evidence="1">Belongs to the bacterial/plant glucose-1-phosphate adenylyltransferase family.</text>
</comment>
<dbReference type="GO" id="GO:0008878">
    <property type="term" value="F:glucose-1-phosphate adenylyltransferase activity"/>
    <property type="evidence" value="ECO:0007669"/>
    <property type="project" value="InterPro"/>
</dbReference>
<dbReference type="Proteomes" id="UP000183028">
    <property type="component" value="Unassembled WGS sequence"/>
</dbReference>
<dbReference type="InterPro" id="IPR056818">
    <property type="entry name" value="GlmU/GlgC-like_hexapep"/>
</dbReference>
<dbReference type="SUPFAM" id="SSF53448">
    <property type="entry name" value="Nucleotide-diphospho-sugar transferases"/>
    <property type="match status" value="1"/>
</dbReference>
<dbReference type="EMBL" id="FNYK01000030">
    <property type="protein sequence ID" value="SEI87428.1"/>
    <property type="molecule type" value="Genomic_DNA"/>
</dbReference>
<name>A0A1H6U4Y6_9FIRM</name>
<evidence type="ECO:0000256" key="1">
    <source>
        <dbReference type="ARBA" id="ARBA00010443"/>
    </source>
</evidence>
<dbReference type="SUPFAM" id="SSF51161">
    <property type="entry name" value="Trimeric LpxA-like enzymes"/>
    <property type="match status" value="1"/>
</dbReference>
<evidence type="ECO:0000259" key="4">
    <source>
        <dbReference type="Pfam" id="PF24894"/>
    </source>
</evidence>
<sequence length="371" mass="41463">MAKVIGYVNLHSDVSLKGLTERRPLASVSFLGRYGIIDLVLSNFSNSNIDNVGVLIKEKPRSLFKHMSNGNAWNFNSKNGGVQLLYDEKYAGNGMYNNDINNIIENIAFFETNKPDYVVVAPAHIINTMDFSELVEAHAASGNAVTIATQKVKNADEKWIGCDYVKLDSDTKLVTQLETNMGNAKNRMISLETYVFSAKAFATFLKNAEKVSPFYSIRDMLAYSLDERRIGIYEYKGYVRCINNYQAYFDVCLEFLNYEVSTQVFHTNWPIFTNTNDTPPTKYKEHASVRDSMIANGAVVNGTVEHSIIGRDVIVGEGAVIKNSIIFSGSVIDPGSVLENVIMDKHARVKNMKNLKGEVKEPLFIKEGDVV</sequence>
<evidence type="ECO:0000259" key="3">
    <source>
        <dbReference type="Pfam" id="PF00483"/>
    </source>
</evidence>
<dbReference type="eggNOG" id="COG0448">
    <property type="taxonomic scope" value="Bacteria"/>
</dbReference>
<dbReference type="STRING" id="322505.SAMN04487836_10585"/>
<accession>A0A1H6U4Y6</accession>
<dbReference type="RefSeq" id="WP_074732219.1">
    <property type="nucleotide sequence ID" value="NZ_FNYK01000030.1"/>
</dbReference>
<proteinExistence type="inferred from homology"/>
<protein>
    <submittedName>
        <fullName evidence="5">Glucose-1-phosphate adenylyltransferase</fullName>
    </submittedName>
</protein>
<dbReference type="InterPro" id="IPR011831">
    <property type="entry name" value="ADP-Glc_PPase"/>
</dbReference>
<feature type="domain" description="Glucose-1-phosphate adenylyltransferase/Bifunctional protein GlmU-like C-terminal hexapeptide" evidence="4">
    <location>
        <begin position="284"/>
        <end position="351"/>
    </location>
</feature>
<dbReference type="Gene3D" id="3.90.550.10">
    <property type="entry name" value="Spore Coat Polysaccharide Biosynthesis Protein SpsA, Chain A"/>
    <property type="match status" value="1"/>
</dbReference>
<dbReference type="InterPro" id="IPR005835">
    <property type="entry name" value="NTP_transferase_dom"/>
</dbReference>
<keyword evidence="5" id="KW-0548">Nucleotidyltransferase</keyword>
<dbReference type="Pfam" id="PF00483">
    <property type="entry name" value="NTP_transferase"/>
    <property type="match status" value="1"/>
</dbReference>
<evidence type="ECO:0000313" key="5">
    <source>
        <dbReference type="EMBL" id="SEI87428.1"/>
    </source>
</evidence>
<dbReference type="NCBIfam" id="TIGR02092">
    <property type="entry name" value="glgD"/>
    <property type="match status" value="1"/>
</dbReference>
<dbReference type="PANTHER" id="PTHR43523">
    <property type="entry name" value="GLUCOSE-1-PHOSPHATE ADENYLYLTRANSFERASE-RELATED"/>
    <property type="match status" value="1"/>
</dbReference>
<dbReference type="InterPro" id="IPR011004">
    <property type="entry name" value="Trimer_LpxA-like_sf"/>
</dbReference>
<evidence type="ECO:0000313" key="6">
    <source>
        <dbReference type="Proteomes" id="UP000183028"/>
    </source>
</evidence>
<keyword evidence="6" id="KW-1185">Reference proteome</keyword>
<dbReference type="Gene3D" id="2.160.10.10">
    <property type="entry name" value="Hexapeptide repeat proteins"/>
    <property type="match status" value="1"/>
</dbReference>
<dbReference type="Pfam" id="PF24894">
    <property type="entry name" value="Hexapep_GlmU"/>
    <property type="match status" value="1"/>
</dbReference>
<organism evidence="5 6">
    <name type="scientific">Sharpea azabuensis</name>
    <dbReference type="NCBI Taxonomy" id="322505"/>
    <lineage>
        <taxon>Bacteria</taxon>
        <taxon>Bacillati</taxon>
        <taxon>Bacillota</taxon>
        <taxon>Erysipelotrichia</taxon>
        <taxon>Erysipelotrichales</taxon>
        <taxon>Coprobacillaceae</taxon>
        <taxon>Sharpea</taxon>
    </lineage>
</organism>
<dbReference type="AlphaFoldDB" id="A0A1H6U4Y6"/>
<dbReference type="InterPro" id="IPR011832">
    <property type="entry name" value="GlgDAde_trans"/>
</dbReference>
<dbReference type="GO" id="GO:0005978">
    <property type="term" value="P:glycogen biosynthetic process"/>
    <property type="evidence" value="ECO:0007669"/>
    <property type="project" value="UniProtKB-KW"/>
</dbReference>
<evidence type="ECO:0000256" key="2">
    <source>
        <dbReference type="ARBA" id="ARBA00023056"/>
    </source>
</evidence>
<dbReference type="CDD" id="cd04651">
    <property type="entry name" value="LbH_G1P_AT_C"/>
    <property type="match status" value="1"/>
</dbReference>
<keyword evidence="2" id="KW-0320">Glycogen biosynthesis</keyword>
<dbReference type="OrthoDB" id="9801810at2"/>
<feature type="domain" description="Nucleotidyl transferase" evidence="3">
    <location>
        <begin position="16"/>
        <end position="223"/>
    </location>
</feature>
<reference evidence="6" key="1">
    <citation type="submission" date="2016-10" db="EMBL/GenBank/DDBJ databases">
        <authorList>
            <person name="Varghese N."/>
        </authorList>
    </citation>
    <scope>NUCLEOTIDE SEQUENCE [LARGE SCALE GENOMIC DNA]</scope>
    <source>
        <strain evidence="6">DSM 20406</strain>
    </source>
</reference>